<dbReference type="AlphaFoldDB" id="A0A919RPQ2"/>
<dbReference type="Gene3D" id="1.10.260.40">
    <property type="entry name" value="lambda repressor-like DNA-binding domains"/>
    <property type="match status" value="1"/>
</dbReference>
<dbReference type="SMART" id="SM00530">
    <property type="entry name" value="HTH_XRE"/>
    <property type="match status" value="1"/>
</dbReference>
<sequence>MDDTRLCPACGQTRPDRFGGGPVCVTCERAVREINDTTPTWMWDCVVMRDALERHNLGGFLALVRSALDMSQLELAELIGWSQSSVARVESGDRDTLFDLRELLRLADRLDIPREALSPLLTGGPRHTDPPQPPGRVPRRPGSTGSPGKTAPPDTSKRDLQGSGPATSHPADQAPQRSAPTTPAGATDPSHRPAQNPGEPGPAVPPEKAHPTRPPDRGPRGFGPFSPPGKTEPPHSARAGRPSPVRREVQMPTIVGPLGGVAETRPRDVHVAPLPVGAGVVVPARITATHVTYLRACVDRLYAQDQVIGGALLIGPALSLLARARRMLDEADYSEGVGRRLLSAVGEIGVCAGRLALDSALPDLARKLHTDACLCATQATDDRLFVHAASANAARFSTLCAEQPAGGREALRLLDAAYDAARHWATPRVYAMLSLRESQAHAVLGQEDDHRSTLARAIREFERGPHEDDPPWAGSMTRGEISAAQGVAALALHRPTTAIECLRTAADAPDTGVRDRLQARALLSTALLATGDEHAAFREGLRVLPPLGASVLSPRVRDILLPLRRAVWSANHPLAADFATAFDRITT</sequence>
<organism evidence="3 4">
    <name type="scientific">Sinosporangium siamense</name>
    <dbReference type="NCBI Taxonomy" id="1367973"/>
    <lineage>
        <taxon>Bacteria</taxon>
        <taxon>Bacillati</taxon>
        <taxon>Actinomycetota</taxon>
        <taxon>Actinomycetes</taxon>
        <taxon>Streptosporangiales</taxon>
        <taxon>Streptosporangiaceae</taxon>
        <taxon>Sinosporangium</taxon>
    </lineage>
</organism>
<dbReference type="CDD" id="cd00093">
    <property type="entry name" value="HTH_XRE"/>
    <property type="match status" value="1"/>
</dbReference>
<accession>A0A919RPQ2</accession>
<proteinExistence type="predicted"/>
<dbReference type="Pfam" id="PF13560">
    <property type="entry name" value="HTH_31"/>
    <property type="match status" value="1"/>
</dbReference>
<dbReference type="InterPro" id="IPR001387">
    <property type="entry name" value="Cro/C1-type_HTH"/>
</dbReference>
<dbReference type="Proteomes" id="UP000606172">
    <property type="component" value="Unassembled WGS sequence"/>
</dbReference>
<gene>
    <name evidence="3" type="ORF">Ssi02_72330</name>
</gene>
<protein>
    <recommendedName>
        <fullName evidence="2">HTH cro/C1-type domain-containing protein</fullName>
    </recommendedName>
</protein>
<evidence type="ECO:0000313" key="3">
    <source>
        <dbReference type="EMBL" id="GII97002.1"/>
    </source>
</evidence>
<dbReference type="RefSeq" id="WP_204032272.1">
    <property type="nucleotide sequence ID" value="NZ_BOOW01000053.1"/>
</dbReference>
<reference evidence="3" key="1">
    <citation type="submission" date="2021-01" db="EMBL/GenBank/DDBJ databases">
        <title>Whole genome shotgun sequence of Sinosporangium siamense NBRC 109515.</title>
        <authorList>
            <person name="Komaki H."/>
            <person name="Tamura T."/>
        </authorList>
    </citation>
    <scope>NUCLEOTIDE SEQUENCE</scope>
    <source>
        <strain evidence="3">NBRC 109515</strain>
    </source>
</reference>
<comment type="caution">
    <text evidence="3">The sequence shown here is derived from an EMBL/GenBank/DDBJ whole genome shotgun (WGS) entry which is preliminary data.</text>
</comment>
<dbReference type="EMBL" id="BOOW01000053">
    <property type="protein sequence ID" value="GII97002.1"/>
    <property type="molecule type" value="Genomic_DNA"/>
</dbReference>
<feature type="domain" description="HTH cro/C1-type" evidence="2">
    <location>
        <begin position="61"/>
        <end position="117"/>
    </location>
</feature>
<dbReference type="PROSITE" id="PS50943">
    <property type="entry name" value="HTH_CROC1"/>
    <property type="match status" value="1"/>
</dbReference>
<dbReference type="InterPro" id="IPR010982">
    <property type="entry name" value="Lambda_DNA-bd_dom_sf"/>
</dbReference>
<name>A0A919RPQ2_9ACTN</name>
<dbReference type="GO" id="GO:0003677">
    <property type="term" value="F:DNA binding"/>
    <property type="evidence" value="ECO:0007669"/>
    <property type="project" value="InterPro"/>
</dbReference>
<dbReference type="SUPFAM" id="SSF47413">
    <property type="entry name" value="lambda repressor-like DNA-binding domains"/>
    <property type="match status" value="1"/>
</dbReference>
<keyword evidence="4" id="KW-1185">Reference proteome</keyword>
<feature type="compositionally biased region" description="Basic and acidic residues" evidence="1">
    <location>
        <begin position="207"/>
        <end position="219"/>
    </location>
</feature>
<evidence type="ECO:0000259" key="2">
    <source>
        <dbReference type="PROSITE" id="PS50943"/>
    </source>
</evidence>
<evidence type="ECO:0000256" key="1">
    <source>
        <dbReference type="SAM" id="MobiDB-lite"/>
    </source>
</evidence>
<evidence type="ECO:0000313" key="4">
    <source>
        <dbReference type="Proteomes" id="UP000606172"/>
    </source>
</evidence>
<feature type="region of interest" description="Disordered" evidence="1">
    <location>
        <begin position="117"/>
        <end position="250"/>
    </location>
</feature>